<dbReference type="AlphaFoldDB" id="A0A9N9ITE8"/>
<dbReference type="Proteomes" id="UP000789375">
    <property type="component" value="Unassembled WGS sequence"/>
</dbReference>
<gene>
    <name evidence="1" type="ORF">FMOSSE_LOCUS16401</name>
</gene>
<feature type="non-terminal residue" evidence="1">
    <location>
        <position position="1"/>
    </location>
</feature>
<keyword evidence="2" id="KW-1185">Reference proteome</keyword>
<dbReference type="EMBL" id="CAJVPP010022909">
    <property type="protein sequence ID" value="CAG8746063.1"/>
    <property type="molecule type" value="Genomic_DNA"/>
</dbReference>
<evidence type="ECO:0000313" key="1">
    <source>
        <dbReference type="EMBL" id="CAG8746063.1"/>
    </source>
</evidence>
<accession>A0A9N9ITE8</accession>
<organism evidence="1 2">
    <name type="scientific">Funneliformis mosseae</name>
    <name type="common">Endomycorrhizal fungus</name>
    <name type="synonym">Glomus mosseae</name>
    <dbReference type="NCBI Taxonomy" id="27381"/>
    <lineage>
        <taxon>Eukaryota</taxon>
        <taxon>Fungi</taxon>
        <taxon>Fungi incertae sedis</taxon>
        <taxon>Mucoromycota</taxon>
        <taxon>Glomeromycotina</taxon>
        <taxon>Glomeromycetes</taxon>
        <taxon>Glomerales</taxon>
        <taxon>Glomeraceae</taxon>
        <taxon>Funneliformis</taxon>
    </lineage>
</organism>
<feature type="non-terminal residue" evidence="1">
    <location>
        <position position="60"/>
    </location>
</feature>
<comment type="caution">
    <text evidence="1">The sequence shown here is derived from an EMBL/GenBank/DDBJ whole genome shotgun (WGS) entry which is preliminary data.</text>
</comment>
<sequence>QCLINPVFEWSYLSFFAMKPYFNSVQGSLDKRKSIWQKQFLTFLTGILVDEEEQKIYKDN</sequence>
<protein>
    <submittedName>
        <fullName evidence="1">11077_t:CDS:1</fullName>
    </submittedName>
</protein>
<name>A0A9N9ITE8_FUNMO</name>
<proteinExistence type="predicted"/>
<evidence type="ECO:0000313" key="2">
    <source>
        <dbReference type="Proteomes" id="UP000789375"/>
    </source>
</evidence>
<reference evidence="1" key="1">
    <citation type="submission" date="2021-06" db="EMBL/GenBank/DDBJ databases">
        <authorList>
            <person name="Kallberg Y."/>
            <person name="Tangrot J."/>
            <person name="Rosling A."/>
        </authorList>
    </citation>
    <scope>NUCLEOTIDE SEQUENCE</scope>
    <source>
        <strain evidence="1">87-6 pot B 2015</strain>
    </source>
</reference>